<feature type="non-terminal residue" evidence="9">
    <location>
        <position position="1"/>
    </location>
</feature>
<keyword evidence="5" id="KW-0648">Protein biosynthesis</keyword>
<feature type="domain" description="Aminoacyl-tRNA synthetase class Ia" evidence="7">
    <location>
        <begin position="35"/>
        <end position="71"/>
    </location>
</feature>
<dbReference type="GO" id="GO:0004822">
    <property type="term" value="F:isoleucine-tRNA ligase activity"/>
    <property type="evidence" value="ECO:0007669"/>
    <property type="project" value="TreeGrafter"/>
</dbReference>
<evidence type="ECO:0000256" key="4">
    <source>
        <dbReference type="ARBA" id="ARBA00022840"/>
    </source>
</evidence>
<dbReference type="OrthoDB" id="10264412at2759"/>
<name>A0A9N9J2Z6_9GLOM</name>
<dbReference type="PANTHER" id="PTHR42765">
    <property type="entry name" value="SOLEUCYL-TRNA SYNTHETASE"/>
    <property type="match status" value="1"/>
</dbReference>
<evidence type="ECO:0000256" key="1">
    <source>
        <dbReference type="ARBA" id="ARBA00004496"/>
    </source>
</evidence>
<dbReference type="Proteomes" id="UP000789396">
    <property type="component" value="Unassembled WGS sequence"/>
</dbReference>
<proteinExistence type="predicted"/>
<evidence type="ECO:0000259" key="7">
    <source>
        <dbReference type="Pfam" id="PF00133"/>
    </source>
</evidence>
<sequence>VEHLIPQKISREHNLTSENFGEDIIYSLGNITLLEAPYQQVLSHGFVVDEKGRKMSKSLGNVIDPEDILTHFVISCDFTKEIKISISILENLRENYRKIRNTFRFLLGNLANLPPELQKETDLTSQFNLVDYYLLHQLEKLLADNQRNYNEYNFNPIYSSLLNFCINDLSTFYFEISKDSLYCDSLTSPRRNQEKKIQLITEHFFPLRNDIYQLLEKARQKNIITTNSQASLLIHIPREKNPPPEFFQLSLTELLMVAEIRFTPKLKKDMMTGNFCSLYLENTQLK</sequence>
<evidence type="ECO:0000256" key="2">
    <source>
        <dbReference type="ARBA" id="ARBA00022598"/>
    </source>
</evidence>
<dbReference type="AlphaFoldDB" id="A0A9N9J2Z6"/>
<dbReference type="GO" id="GO:0005524">
    <property type="term" value="F:ATP binding"/>
    <property type="evidence" value="ECO:0007669"/>
    <property type="project" value="UniProtKB-KW"/>
</dbReference>
<accession>A0A9N9J2Z6</accession>
<dbReference type="GO" id="GO:0005829">
    <property type="term" value="C:cytosol"/>
    <property type="evidence" value="ECO:0007669"/>
    <property type="project" value="TreeGrafter"/>
</dbReference>
<dbReference type="Gene3D" id="1.10.730.20">
    <property type="match status" value="1"/>
</dbReference>
<reference evidence="9" key="1">
    <citation type="submission" date="2021-06" db="EMBL/GenBank/DDBJ databases">
        <authorList>
            <person name="Kallberg Y."/>
            <person name="Tangrot J."/>
            <person name="Rosling A."/>
        </authorList>
    </citation>
    <scope>NUCLEOTIDE SEQUENCE</scope>
    <source>
        <strain evidence="9">IN212</strain>
    </source>
</reference>
<comment type="caution">
    <text evidence="9">The sequence shown here is derived from an EMBL/GenBank/DDBJ whole genome shotgun (WGS) entry which is preliminary data.</text>
</comment>
<dbReference type="Pfam" id="PF00133">
    <property type="entry name" value="tRNA-synt_1"/>
    <property type="match status" value="1"/>
</dbReference>
<dbReference type="InterPro" id="IPR002300">
    <property type="entry name" value="aa-tRNA-synth_Ia"/>
</dbReference>
<evidence type="ECO:0000256" key="6">
    <source>
        <dbReference type="ARBA" id="ARBA00023146"/>
    </source>
</evidence>
<keyword evidence="4" id="KW-0067">ATP-binding</keyword>
<feature type="non-terminal residue" evidence="9">
    <location>
        <position position="286"/>
    </location>
</feature>
<evidence type="ECO:0000256" key="5">
    <source>
        <dbReference type="ARBA" id="ARBA00022917"/>
    </source>
</evidence>
<dbReference type="InterPro" id="IPR033708">
    <property type="entry name" value="Anticodon_Ile_BEm"/>
</dbReference>
<keyword evidence="10" id="KW-1185">Reference proteome</keyword>
<dbReference type="CDD" id="cd07960">
    <property type="entry name" value="Anticodon_Ia_Ile_BEm"/>
    <property type="match status" value="1"/>
</dbReference>
<feature type="domain" description="Methionyl/Valyl/Leucyl/Isoleucyl-tRNA synthetase anticodon-binding" evidence="8">
    <location>
        <begin position="131"/>
        <end position="186"/>
    </location>
</feature>
<dbReference type="GO" id="GO:0006428">
    <property type="term" value="P:isoleucyl-tRNA aminoacylation"/>
    <property type="evidence" value="ECO:0007669"/>
    <property type="project" value="TreeGrafter"/>
</dbReference>
<evidence type="ECO:0000259" key="8">
    <source>
        <dbReference type="Pfam" id="PF08264"/>
    </source>
</evidence>
<dbReference type="SUPFAM" id="SSF52374">
    <property type="entry name" value="Nucleotidylyl transferase"/>
    <property type="match status" value="1"/>
</dbReference>
<dbReference type="Pfam" id="PF08264">
    <property type="entry name" value="Anticodon_1"/>
    <property type="match status" value="1"/>
</dbReference>
<dbReference type="Gene3D" id="3.40.50.620">
    <property type="entry name" value="HUPs"/>
    <property type="match status" value="1"/>
</dbReference>
<dbReference type="GO" id="GO:0000049">
    <property type="term" value="F:tRNA binding"/>
    <property type="evidence" value="ECO:0007669"/>
    <property type="project" value="InterPro"/>
</dbReference>
<dbReference type="SUPFAM" id="SSF47323">
    <property type="entry name" value="Anticodon-binding domain of a subclass of class I aminoacyl-tRNA synthetases"/>
    <property type="match status" value="1"/>
</dbReference>
<protein>
    <submittedName>
        <fullName evidence="9">17322_t:CDS:1</fullName>
    </submittedName>
</protein>
<dbReference type="InterPro" id="IPR050081">
    <property type="entry name" value="Ile-tRNA_ligase"/>
</dbReference>
<comment type="subcellular location">
    <subcellularLocation>
        <location evidence="1">Cytoplasm</location>
    </subcellularLocation>
</comment>
<dbReference type="InterPro" id="IPR014729">
    <property type="entry name" value="Rossmann-like_a/b/a_fold"/>
</dbReference>
<keyword evidence="3" id="KW-0547">Nucleotide-binding</keyword>
<dbReference type="PANTHER" id="PTHR42765:SF1">
    <property type="entry name" value="ISOLEUCINE--TRNA LIGASE, MITOCHONDRIAL"/>
    <property type="match status" value="1"/>
</dbReference>
<gene>
    <name evidence="9" type="ORF">RFULGI_LOCUS14432</name>
</gene>
<dbReference type="InterPro" id="IPR009080">
    <property type="entry name" value="tRNAsynth_Ia_anticodon-bd"/>
</dbReference>
<keyword evidence="6" id="KW-0030">Aminoacyl-tRNA synthetase</keyword>
<keyword evidence="2" id="KW-0436">Ligase</keyword>
<evidence type="ECO:0000313" key="9">
    <source>
        <dbReference type="EMBL" id="CAG8762663.1"/>
    </source>
</evidence>
<dbReference type="EMBL" id="CAJVPZ010041899">
    <property type="protein sequence ID" value="CAG8762663.1"/>
    <property type="molecule type" value="Genomic_DNA"/>
</dbReference>
<evidence type="ECO:0000256" key="3">
    <source>
        <dbReference type="ARBA" id="ARBA00022741"/>
    </source>
</evidence>
<organism evidence="9 10">
    <name type="scientific">Racocetra fulgida</name>
    <dbReference type="NCBI Taxonomy" id="60492"/>
    <lineage>
        <taxon>Eukaryota</taxon>
        <taxon>Fungi</taxon>
        <taxon>Fungi incertae sedis</taxon>
        <taxon>Mucoromycota</taxon>
        <taxon>Glomeromycotina</taxon>
        <taxon>Glomeromycetes</taxon>
        <taxon>Diversisporales</taxon>
        <taxon>Gigasporaceae</taxon>
        <taxon>Racocetra</taxon>
    </lineage>
</organism>
<evidence type="ECO:0000313" key="10">
    <source>
        <dbReference type="Proteomes" id="UP000789396"/>
    </source>
</evidence>
<dbReference type="InterPro" id="IPR013155">
    <property type="entry name" value="M/V/L/I-tRNA-synth_anticd-bd"/>
</dbReference>